<dbReference type="AlphaFoldDB" id="A0A6A5ZJP9"/>
<keyword evidence="2" id="KW-1185">Reference proteome</keyword>
<dbReference type="Proteomes" id="UP000799770">
    <property type="component" value="Unassembled WGS sequence"/>
</dbReference>
<protein>
    <submittedName>
        <fullName evidence="1">Uncharacterized protein</fullName>
    </submittedName>
</protein>
<reference evidence="1" key="1">
    <citation type="journal article" date="2020" name="Stud. Mycol.">
        <title>101 Dothideomycetes genomes: a test case for predicting lifestyles and emergence of pathogens.</title>
        <authorList>
            <person name="Haridas S."/>
            <person name="Albert R."/>
            <person name="Binder M."/>
            <person name="Bloem J."/>
            <person name="Labutti K."/>
            <person name="Salamov A."/>
            <person name="Andreopoulos B."/>
            <person name="Baker S."/>
            <person name="Barry K."/>
            <person name="Bills G."/>
            <person name="Bluhm B."/>
            <person name="Cannon C."/>
            <person name="Castanera R."/>
            <person name="Culley D."/>
            <person name="Daum C."/>
            <person name="Ezra D."/>
            <person name="Gonzalez J."/>
            <person name="Henrissat B."/>
            <person name="Kuo A."/>
            <person name="Liang C."/>
            <person name="Lipzen A."/>
            <person name="Lutzoni F."/>
            <person name="Magnuson J."/>
            <person name="Mondo S."/>
            <person name="Nolan M."/>
            <person name="Ohm R."/>
            <person name="Pangilinan J."/>
            <person name="Park H.-J."/>
            <person name="Ramirez L."/>
            <person name="Alfaro M."/>
            <person name="Sun H."/>
            <person name="Tritt A."/>
            <person name="Yoshinaga Y."/>
            <person name="Zwiers L.-H."/>
            <person name="Turgeon B."/>
            <person name="Goodwin S."/>
            <person name="Spatafora J."/>
            <person name="Crous P."/>
            <person name="Grigoriev I."/>
        </authorList>
    </citation>
    <scope>NUCLEOTIDE SEQUENCE</scope>
    <source>
        <strain evidence="1">CBS 627.86</strain>
    </source>
</reference>
<dbReference type="OrthoDB" id="3485856at2759"/>
<evidence type="ECO:0000313" key="2">
    <source>
        <dbReference type="Proteomes" id="UP000799770"/>
    </source>
</evidence>
<accession>A0A6A5ZJP9</accession>
<proteinExistence type="predicted"/>
<organism evidence="1 2">
    <name type="scientific">Lophiotrema nucula</name>
    <dbReference type="NCBI Taxonomy" id="690887"/>
    <lineage>
        <taxon>Eukaryota</taxon>
        <taxon>Fungi</taxon>
        <taxon>Dikarya</taxon>
        <taxon>Ascomycota</taxon>
        <taxon>Pezizomycotina</taxon>
        <taxon>Dothideomycetes</taxon>
        <taxon>Pleosporomycetidae</taxon>
        <taxon>Pleosporales</taxon>
        <taxon>Lophiotremataceae</taxon>
        <taxon>Lophiotrema</taxon>
    </lineage>
</organism>
<name>A0A6A5ZJP9_9PLEO</name>
<evidence type="ECO:0000313" key="1">
    <source>
        <dbReference type="EMBL" id="KAF2119822.1"/>
    </source>
</evidence>
<dbReference type="EMBL" id="ML977314">
    <property type="protein sequence ID" value="KAF2119822.1"/>
    <property type="molecule type" value="Genomic_DNA"/>
</dbReference>
<sequence>MPKTIHVVLVGGANEQIHQPLRDILLRHPEVYNDARLKAAVAKVITTTGHNYQLNINGYKGIRKPDVAWHMNVSGYGDPRPAFVSEMSWSPRLKGLEERCIQWILGSRGECRLAMGLNVDYDKDVHPSGSEFGLLAYKAPWAGQTRKARLMFDKVVRDAGGNMNEGFRFRISVRDLAPNSLCDDMPDEIIVELNSALLCSWLDRAAPLKALSVGL</sequence>
<gene>
    <name evidence="1" type="ORF">BDV96DRAFT_595446</name>
</gene>